<dbReference type="InterPro" id="IPR023166">
    <property type="entry name" value="BaiN-like_dom_sf"/>
</dbReference>
<evidence type="ECO:0000313" key="2">
    <source>
        <dbReference type="EMBL" id="TDX10080.1"/>
    </source>
</evidence>
<dbReference type="Gene3D" id="2.40.30.10">
    <property type="entry name" value="Translation factors"/>
    <property type="match status" value="1"/>
</dbReference>
<proteinExistence type="predicted"/>
<dbReference type="PANTHER" id="PTHR42887:SF2">
    <property type="entry name" value="OS12G0638800 PROTEIN"/>
    <property type="match status" value="1"/>
</dbReference>
<feature type="domain" description="RsdA/BaiN/AoA(So)-like Rossmann fold-like" evidence="1">
    <location>
        <begin position="37"/>
        <end position="91"/>
    </location>
</feature>
<dbReference type="PANTHER" id="PTHR42887">
    <property type="entry name" value="OS12G0638800 PROTEIN"/>
    <property type="match status" value="1"/>
</dbReference>
<dbReference type="AlphaFoldDB" id="A0A4R8EE81"/>
<accession>A0A4R8EE81</accession>
<dbReference type="Pfam" id="PF03486">
    <property type="entry name" value="HI0933_like"/>
    <property type="match status" value="1"/>
</dbReference>
<organism evidence="2 3">
    <name type="scientific">Petrotoga sibirica</name>
    <dbReference type="NCBI Taxonomy" id="156202"/>
    <lineage>
        <taxon>Bacteria</taxon>
        <taxon>Thermotogati</taxon>
        <taxon>Thermotogota</taxon>
        <taxon>Thermotogae</taxon>
        <taxon>Petrotogales</taxon>
        <taxon>Petrotogaceae</taxon>
        <taxon>Petrotoga</taxon>
    </lineage>
</organism>
<keyword evidence="3" id="KW-1185">Reference proteome</keyword>
<dbReference type="SUPFAM" id="SSF51905">
    <property type="entry name" value="FAD/NAD(P)-binding domain"/>
    <property type="match status" value="1"/>
</dbReference>
<evidence type="ECO:0000313" key="3">
    <source>
        <dbReference type="Proteomes" id="UP000294817"/>
    </source>
</evidence>
<dbReference type="InterPro" id="IPR057661">
    <property type="entry name" value="RsdA/BaiN/AoA(So)_Rossmann"/>
</dbReference>
<dbReference type="Gene3D" id="1.10.8.260">
    <property type="entry name" value="HI0933 insert domain-like"/>
    <property type="match status" value="1"/>
</dbReference>
<dbReference type="InterPro" id="IPR036188">
    <property type="entry name" value="FAD/NAD-bd_sf"/>
</dbReference>
<dbReference type="Proteomes" id="UP000294817">
    <property type="component" value="Unassembled WGS sequence"/>
</dbReference>
<dbReference type="RefSeq" id="WP_166667829.1">
    <property type="nucleotide sequence ID" value="NZ_SODZ01000023.1"/>
</dbReference>
<reference evidence="2 3" key="1">
    <citation type="submission" date="2019-03" db="EMBL/GenBank/DDBJ databases">
        <title>Genomic Encyclopedia of Type Strains, Phase IV (KMG-IV): sequencing the most valuable type-strain genomes for metagenomic binning, comparative biology and taxonomic classification.</title>
        <authorList>
            <person name="Goeker M."/>
        </authorList>
    </citation>
    <scope>NUCLEOTIDE SEQUENCE [LARGE SCALE GENOMIC DNA]</scope>
    <source>
        <strain evidence="2 3">DSM 13575</strain>
    </source>
</reference>
<dbReference type="Gene3D" id="3.50.50.60">
    <property type="entry name" value="FAD/NAD(P)-binding domain"/>
    <property type="match status" value="1"/>
</dbReference>
<name>A0A4R8EE81_9BACT</name>
<gene>
    <name evidence="2" type="ORF">C8D74_12310</name>
</gene>
<protein>
    <submittedName>
        <fullName evidence="2">Putative oxidoreductase-like protein</fullName>
    </submittedName>
</protein>
<dbReference type="InterPro" id="IPR004792">
    <property type="entry name" value="BaiN-like"/>
</dbReference>
<dbReference type="EMBL" id="SODZ01000023">
    <property type="protein sequence ID" value="TDX10080.1"/>
    <property type="molecule type" value="Genomic_DNA"/>
</dbReference>
<dbReference type="SUPFAM" id="SSF160996">
    <property type="entry name" value="HI0933 insert domain-like"/>
    <property type="match status" value="1"/>
</dbReference>
<evidence type="ECO:0000259" key="1">
    <source>
        <dbReference type="Pfam" id="PF03486"/>
    </source>
</evidence>
<sequence length="96" mass="10354">MQAPVSSLNDKDIEMLADKLKDWNFEVVGTTSWKDSQVSLGGINTTEIGPYTLESTIVPDLFFAGEVMDVAGESGGYNLQWSWSTGYLAGSTAPSE</sequence>
<comment type="caution">
    <text evidence="2">The sequence shown here is derived from an EMBL/GenBank/DDBJ whole genome shotgun (WGS) entry which is preliminary data.</text>
</comment>